<dbReference type="InterPro" id="IPR000490">
    <property type="entry name" value="Glyco_hydro_17"/>
</dbReference>
<evidence type="ECO:0000256" key="10">
    <source>
        <dbReference type="RuleBase" id="RU004336"/>
    </source>
</evidence>
<dbReference type="InterPro" id="IPR017853">
    <property type="entry name" value="GH"/>
</dbReference>
<dbReference type="OMA" id="GFPKIRV"/>
<organism evidence="13 14">
    <name type="scientific">Triticum turgidum subsp. durum</name>
    <name type="common">Durum wheat</name>
    <name type="synonym">Triticum durum</name>
    <dbReference type="NCBI Taxonomy" id="4567"/>
    <lineage>
        <taxon>Eukaryota</taxon>
        <taxon>Viridiplantae</taxon>
        <taxon>Streptophyta</taxon>
        <taxon>Embryophyta</taxon>
        <taxon>Tracheophyta</taxon>
        <taxon>Spermatophyta</taxon>
        <taxon>Magnoliopsida</taxon>
        <taxon>Liliopsida</taxon>
        <taxon>Poales</taxon>
        <taxon>Poaceae</taxon>
        <taxon>BOP clade</taxon>
        <taxon>Pooideae</taxon>
        <taxon>Triticodae</taxon>
        <taxon>Triticeae</taxon>
        <taxon>Triticinae</taxon>
        <taxon>Triticum</taxon>
    </lineage>
</organism>
<dbReference type="Pfam" id="PF00332">
    <property type="entry name" value="Glyco_hydro_17"/>
    <property type="match status" value="1"/>
</dbReference>
<evidence type="ECO:0000256" key="5">
    <source>
        <dbReference type="ARBA" id="ARBA00022801"/>
    </source>
</evidence>
<dbReference type="Gene3D" id="3.20.20.80">
    <property type="entry name" value="Glycosidases"/>
    <property type="match status" value="1"/>
</dbReference>
<dbReference type="EMBL" id="LT934119">
    <property type="protein sequence ID" value="VAI20497.1"/>
    <property type="molecule type" value="Genomic_DNA"/>
</dbReference>
<feature type="compositionally biased region" description="Low complexity" evidence="11">
    <location>
        <begin position="366"/>
        <end position="384"/>
    </location>
</feature>
<protein>
    <recommendedName>
        <fullName evidence="3">glucan endo-1,3-beta-D-glucosidase</fullName>
        <ecNumber evidence="3">3.2.1.39</ecNumber>
    </recommendedName>
</protein>
<evidence type="ECO:0000256" key="9">
    <source>
        <dbReference type="RuleBase" id="RU004335"/>
    </source>
</evidence>
<dbReference type="Gramene" id="TRITD5Av1G185280.3">
    <property type="protein sequence ID" value="TRITD5Av1G185280.3"/>
    <property type="gene ID" value="TRITD5Av1G185280"/>
</dbReference>
<comment type="catalytic activity">
    <reaction evidence="1">
        <text>Hydrolysis of (1-&gt;3)-beta-D-glucosidic linkages in (1-&gt;3)-beta-D-glucans.</text>
        <dbReference type="EC" id="3.2.1.39"/>
    </reaction>
</comment>
<feature type="chain" id="PRO_5040457300" description="glucan endo-1,3-beta-D-glucosidase" evidence="12">
    <location>
        <begin position="30"/>
        <end position="490"/>
    </location>
</feature>
<evidence type="ECO:0000256" key="1">
    <source>
        <dbReference type="ARBA" id="ARBA00000382"/>
    </source>
</evidence>
<keyword evidence="6" id="KW-0611">Plant defense</keyword>
<proteinExistence type="inferred from homology"/>
<evidence type="ECO:0000256" key="4">
    <source>
        <dbReference type="ARBA" id="ARBA00022729"/>
    </source>
</evidence>
<evidence type="ECO:0000256" key="6">
    <source>
        <dbReference type="ARBA" id="ARBA00022821"/>
    </source>
</evidence>
<feature type="signal peptide" evidence="12">
    <location>
        <begin position="1"/>
        <end position="29"/>
    </location>
</feature>
<dbReference type="GO" id="GO:0005975">
    <property type="term" value="P:carbohydrate metabolic process"/>
    <property type="evidence" value="ECO:0007669"/>
    <property type="project" value="InterPro"/>
</dbReference>
<dbReference type="Proteomes" id="UP000324705">
    <property type="component" value="Chromosome 5A"/>
</dbReference>
<evidence type="ECO:0000256" key="7">
    <source>
        <dbReference type="ARBA" id="ARBA00023157"/>
    </source>
</evidence>
<evidence type="ECO:0000256" key="11">
    <source>
        <dbReference type="SAM" id="MobiDB-lite"/>
    </source>
</evidence>
<evidence type="ECO:0000313" key="13">
    <source>
        <dbReference type="EMBL" id="VAI20497.1"/>
    </source>
</evidence>
<dbReference type="GO" id="GO:0042973">
    <property type="term" value="F:glucan endo-1,3-beta-D-glucosidase activity"/>
    <property type="evidence" value="ECO:0007669"/>
    <property type="project" value="UniProtKB-EC"/>
</dbReference>
<sequence>MAPPPRHGCMLRAEVVICIFLVIAPFSMAIGVNYGTKGDNLPSPLFDTKPDIIRAFAGTGISVMVTASNGDIPGLATQNGADAWVATNIAPYYPATDISLVAVGNEIMDTADKNLIGNLVPAMQTLKAALVTAGYSKIRVSTPSSLGILVDAQPPSAARFRDVLDVAIFTPMLQFLQKTKSPLIVNTYPYFGYNGDTLPYALARSNPGVLDTGTGITYTSMFVAQLDSVYSAMKKLGFEDVEILVGETGWPTKAMDGQIGVSQVEAAEYNKYLIGAVSSGSGTPLMPKRKFETYIFALFNEDLKPGPVAERNFGMFQPDFTPMYDIGIMKDPVKTAPAQASVAPVAPPKVAATPVAATAHALEAAAPTEANGSNSAKASAPASSTGNKSSPTEEAEGSDAQSSTKSEPSEAAAKVPTSTSIHAWMVLSISTTANWSLPLLNLARVVTTKKETVRKPNPRKKVQCRRRPELLRKPPAFFFLSLAYLQLRSV</sequence>
<name>A0A9R0WRT9_TRITD</name>
<reference evidence="13 14" key="1">
    <citation type="submission" date="2017-09" db="EMBL/GenBank/DDBJ databases">
        <authorList>
            <consortium name="International Durum Wheat Genome Sequencing Consortium (IDWGSC)"/>
            <person name="Milanesi L."/>
        </authorList>
    </citation>
    <scope>NUCLEOTIDE SEQUENCE [LARGE SCALE GENOMIC DNA]</scope>
    <source>
        <strain evidence="14">cv. Svevo</strain>
    </source>
</reference>
<comment type="similarity">
    <text evidence="2 9">Belongs to the glycosyl hydrolase 17 family.</text>
</comment>
<feature type="region of interest" description="Disordered" evidence="11">
    <location>
        <begin position="366"/>
        <end position="415"/>
    </location>
</feature>
<accession>A0A9R0WRT9</accession>
<keyword evidence="14" id="KW-1185">Reference proteome</keyword>
<dbReference type="PANTHER" id="PTHR32227">
    <property type="entry name" value="GLUCAN ENDO-1,3-BETA-GLUCOSIDASE BG1-RELATED-RELATED"/>
    <property type="match status" value="1"/>
</dbReference>
<dbReference type="InterPro" id="IPR044965">
    <property type="entry name" value="Glyco_hydro_17_plant"/>
</dbReference>
<dbReference type="AlphaFoldDB" id="A0A9R0WRT9"/>
<evidence type="ECO:0000256" key="3">
    <source>
        <dbReference type="ARBA" id="ARBA00012780"/>
    </source>
</evidence>
<keyword evidence="4 12" id="KW-0732">Signal</keyword>
<dbReference type="PROSITE" id="PS00587">
    <property type="entry name" value="GLYCOSYL_HYDROL_F17"/>
    <property type="match status" value="1"/>
</dbReference>
<evidence type="ECO:0000256" key="8">
    <source>
        <dbReference type="ARBA" id="ARBA00023295"/>
    </source>
</evidence>
<dbReference type="FunFam" id="3.20.20.80:FF:000002">
    <property type="entry name" value="Glucan endo-1,3-beta-glucosidase 3"/>
    <property type="match status" value="1"/>
</dbReference>
<dbReference type="GO" id="GO:0006952">
    <property type="term" value="P:defense response"/>
    <property type="evidence" value="ECO:0007669"/>
    <property type="project" value="UniProtKB-KW"/>
</dbReference>
<keyword evidence="5 10" id="KW-0378">Hydrolase</keyword>
<keyword evidence="7" id="KW-1015">Disulfide bond</keyword>
<evidence type="ECO:0000313" key="14">
    <source>
        <dbReference type="Proteomes" id="UP000324705"/>
    </source>
</evidence>
<evidence type="ECO:0000256" key="12">
    <source>
        <dbReference type="SAM" id="SignalP"/>
    </source>
</evidence>
<gene>
    <name evidence="13" type="ORF">TRITD_5Av1G185280</name>
</gene>
<dbReference type="EC" id="3.2.1.39" evidence="3"/>
<dbReference type="SUPFAM" id="SSF51445">
    <property type="entry name" value="(Trans)glycosidases"/>
    <property type="match status" value="1"/>
</dbReference>
<evidence type="ECO:0000256" key="2">
    <source>
        <dbReference type="ARBA" id="ARBA00008773"/>
    </source>
</evidence>
<keyword evidence="8 10" id="KW-0326">Glycosidase</keyword>